<feature type="compositionally biased region" description="Low complexity" evidence="1">
    <location>
        <begin position="71"/>
        <end position="87"/>
    </location>
</feature>
<reference evidence="2" key="1">
    <citation type="submission" date="2020-02" db="EMBL/GenBank/DDBJ databases">
        <authorList>
            <person name="Meier V. D."/>
        </authorList>
    </citation>
    <scope>NUCLEOTIDE SEQUENCE</scope>
    <source>
        <strain evidence="2">AVDCRST_MAG18</strain>
    </source>
</reference>
<dbReference type="GO" id="GO:0030612">
    <property type="term" value="F:arsenate reductase (thioredoxin) activity"/>
    <property type="evidence" value="ECO:0007669"/>
    <property type="project" value="UniProtKB-EC"/>
</dbReference>
<feature type="non-terminal residue" evidence="2">
    <location>
        <position position="1"/>
    </location>
</feature>
<accession>A0A6J4VVD7</accession>
<protein>
    <submittedName>
        <fullName evidence="2">Arsenate reductase thioredoxin-coupled</fullName>
        <ecNumber evidence="2">1.20.4.4</ecNumber>
    </submittedName>
</protein>
<proteinExistence type="predicted"/>
<name>A0A6J4VVD7_9BACT</name>
<organism evidence="2">
    <name type="scientific">uncultured Thermomicrobiales bacterium</name>
    <dbReference type="NCBI Taxonomy" id="1645740"/>
    <lineage>
        <taxon>Bacteria</taxon>
        <taxon>Pseudomonadati</taxon>
        <taxon>Thermomicrobiota</taxon>
        <taxon>Thermomicrobia</taxon>
        <taxon>Thermomicrobiales</taxon>
        <taxon>environmental samples</taxon>
    </lineage>
</organism>
<keyword evidence="2" id="KW-0560">Oxidoreductase</keyword>
<sequence length="143" mass="15554">WTGEASGGCCSSAPTTRRAARWPKGCCGTWAAAASTSSAPGRRRPACARWRIGRWPNSAWISRGRNRRRWTASSGNRSTRSSPSATTRTRRARSSRARGGGSTGRSTTPAGRPARRRSNWRPIAACATKSGRGLRPNCWQREP</sequence>
<dbReference type="AlphaFoldDB" id="A0A6J4VVD7"/>
<evidence type="ECO:0000256" key="1">
    <source>
        <dbReference type="SAM" id="MobiDB-lite"/>
    </source>
</evidence>
<feature type="non-terminal residue" evidence="2">
    <location>
        <position position="143"/>
    </location>
</feature>
<dbReference type="EC" id="1.20.4.4" evidence="2"/>
<feature type="region of interest" description="Disordered" evidence="1">
    <location>
        <begin position="63"/>
        <end position="143"/>
    </location>
</feature>
<gene>
    <name evidence="2" type="ORF">AVDCRST_MAG18-4257</name>
</gene>
<evidence type="ECO:0000313" key="2">
    <source>
        <dbReference type="EMBL" id="CAA9587970.1"/>
    </source>
</evidence>
<dbReference type="EMBL" id="CADCWN010000341">
    <property type="protein sequence ID" value="CAA9587970.1"/>
    <property type="molecule type" value="Genomic_DNA"/>
</dbReference>